<proteinExistence type="predicted"/>
<comment type="caution">
    <text evidence="1">The sequence shown here is derived from an EMBL/GenBank/DDBJ whole genome shotgun (WGS) entry which is preliminary data.</text>
</comment>
<dbReference type="EMBL" id="AZBU02000012">
    <property type="protein sequence ID" value="TKR59590.1"/>
    <property type="molecule type" value="Genomic_DNA"/>
</dbReference>
<dbReference type="Proteomes" id="UP000298663">
    <property type="component" value="Unassembled WGS sequence"/>
</dbReference>
<reference evidence="1 2" key="2">
    <citation type="journal article" date="2019" name="G3 (Bethesda)">
        <title>Hybrid Assembly of the Genome of the Entomopathogenic Nematode Steinernema carpocapsae Identifies the X-Chromosome.</title>
        <authorList>
            <person name="Serra L."/>
            <person name="Macchietto M."/>
            <person name="Macias-Munoz A."/>
            <person name="McGill C.J."/>
            <person name="Rodriguez I.M."/>
            <person name="Rodriguez B."/>
            <person name="Murad R."/>
            <person name="Mortazavi A."/>
        </authorList>
    </citation>
    <scope>NUCLEOTIDE SEQUENCE [LARGE SCALE GENOMIC DNA]</scope>
    <source>
        <strain evidence="1 2">ALL</strain>
    </source>
</reference>
<sequence length="339" mass="39758">MRKRNMVLEELPCIALGPIAHLRTAAFRNHNSSTFPFPRFITMDSLPFDFCNAVLFQANDLDLCLEDYEGLHTKEYAQLSGLLGIVAQDLFFNQYFVIIAICGDQLEVYAHNYGPHFNSIVYNRRNLKRKYCGGTKVCFSKSTYHLIPGPEILTKNKEIDLKAVTDLVLYETDFDQKWIDLFLSWDTLRTLSVMLFGQPSYELLRRLVPKQHLCSLYLGQFDCNEESMEVLCDLLTQEVFYHMTIVLDPAQRQRFFNRIMTQWKQKGSKMQRKLIRFTQYVKSDEFCYPVLNPNFSPPSIIWEYQHKGRKAILRHEHHPEFATITSKDDTFELSNCQLL</sequence>
<accession>A0A4U5LU24</accession>
<reference evidence="1 2" key="1">
    <citation type="journal article" date="2015" name="Genome Biol.">
        <title>Comparative genomics of Steinernema reveals deeply conserved gene regulatory networks.</title>
        <authorList>
            <person name="Dillman A.R."/>
            <person name="Macchietto M."/>
            <person name="Porter C.F."/>
            <person name="Rogers A."/>
            <person name="Williams B."/>
            <person name="Antoshechkin I."/>
            <person name="Lee M.M."/>
            <person name="Goodwin Z."/>
            <person name="Lu X."/>
            <person name="Lewis E.E."/>
            <person name="Goodrich-Blair H."/>
            <person name="Stock S.P."/>
            <person name="Adams B.J."/>
            <person name="Sternberg P.W."/>
            <person name="Mortazavi A."/>
        </authorList>
    </citation>
    <scope>NUCLEOTIDE SEQUENCE [LARGE SCALE GENOMIC DNA]</scope>
    <source>
        <strain evidence="1 2">ALL</strain>
    </source>
</reference>
<protein>
    <submittedName>
        <fullName evidence="1">Uncharacterized protein</fullName>
    </submittedName>
</protein>
<keyword evidence="2" id="KW-1185">Reference proteome</keyword>
<organism evidence="1 2">
    <name type="scientific">Steinernema carpocapsae</name>
    <name type="common">Entomopathogenic nematode</name>
    <dbReference type="NCBI Taxonomy" id="34508"/>
    <lineage>
        <taxon>Eukaryota</taxon>
        <taxon>Metazoa</taxon>
        <taxon>Ecdysozoa</taxon>
        <taxon>Nematoda</taxon>
        <taxon>Chromadorea</taxon>
        <taxon>Rhabditida</taxon>
        <taxon>Tylenchina</taxon>
        <taxon>Panagrolaimomorpha</taxon>
        <taxon>Strongyloidoidea</taxon>
        <taxon>Steinernematidae</taxon>
        <taxon>Steinernema</taxon>
    </lineage>
</organism>
<evidence type="ECO:0000313" key="2">
    <source>
        <dbReference type="Proteomes" id="UP000298663"/>
    </source>
</evidence>
<evidence type="ECO:0000313" key="1">
    <source>
        <dbReference type="EMBL" id="TKR59590.1"/>
    </source>
</evidence>
<dbReference type="AlphaFoldDB" id="A0A4U5LU24"/>
<name>A0A4U5LU24_STECR</name>
<gene>
    <name evidence="1" type="ORF">L596_029238</name>
</gene>